<dbReference type="EMBL" id="JAMYWD010000012">
    <property type="protein sequence ID" value="KAJ4952624.1"/>
    <property type="molecule type" value="Genomic_DNA"/>
</dbReference>
<dbReference type="GO" id="GO:0003676">
    <property type="term" value="F:nucleic acid binding"/>
    <property type="evidence" value="ECO:0007669"/>
    <property type="project" value="InterPro"/>
</dbReference>
<evidence type="ECO:0000256" key="1">
    <source>
        <dbReference type="SAM" id="Coils"/>
    </source>
</evidence>
<keyword evidence="1" id="KW-0175">Coiled coil</keyword>
<protein>
    <recommendedName>
        <fullName evidence="4">Integrase catalytic domain-containing protein</fullName>
    </recommendedName>
</protein>
<evidence type="ECO:0000313" key="2">
    <source>
        <dbReference type="EMBL" id="KAJ4952624.1"/>
    </source>
</evidence>
<dbReference type="AlphaFoldDB" id="A0A9Q0JTX7"/>
<reference evidence="2" key="1">
    <citation type="journal article" date="2023" name="Plant J.">
        <title>The genome of the king protea, Protea cynaroides.</title>
        <authorList>
            <person name="Chang J."/>
            <person name="Duong T.A."/>
            <person name="Schoeman C."/>
            <person name="Ma X."/>
            <person name="Roodt D."/>
            <person name="Barker N."/>
            <person name="Li Z."/>
            <person name="Van de Peer Y."/>
            <person name="Mizrachi E."/>
        </authorList>
    </citation>
    <scope>NUCLEOTIDE SEQUENCE</scope>
    <source>
        <tissue evidence="2">Young leaves</tissue>
    </source>
</reference>
<feature type="coiled-coil region" evidence="1">
    <location>
        <begin position="131"/>
        <end position="158"/>
    </location>
</feature>
<sequence length="160" mass="18724">MQKLFLIEVYHEGDEGDDQGGYGDSVVDEIVDLHEISLHAIYGVTALNTMREWHNYFHDVFKLHGMPKLIVCDQDPIFTRSHPKEWLKWLAWVEYCYNTSWHSSIKTTPFEVVYSCQSLTLLTYMLGMAKVETVEKQLNDHDQQLKELRTTLAKAQNQMK</sequence>
<dbReference type="InterPro" id="IPR012337">
    <property type="entry name" value="RNaseH-like_sf"/>
</dbReference>
<accession>A0A9Q0JTX7</accession>
<comment type="caution">
    <text evidence="2">The sequence shown here is derived from an EMBL/GenBank/DDBJ whole genome shotgun (WGS) entry which is preliminary data.</text>
</comment>
<dbReference type="OrthoDB" id="5554229at2759"/>
<dbReference type="SUPFAM" id="SSF53098">
    <property type="entry name" value="Ribonuclease H-like"/>
    <property type="match status" value="1"/>
</dbReference>
<proteinExistence type="predicted"/>
<gene>
    <name evidence="2" type="ORF">NE237_029456</name>
</gene>
<dbReference type="Proteomes" id="UP001141806">
    <property type="component" value="Unassembled WGS sequence"/>
</dbReference>
<organism evidence="2 3">
    <name type="scientific">Protea cynaroides</name>
    <dbReference type="NCBI Taxonomy" id="273540"/>
    <lineage>
        <taxon>Eukaryota</taxon>
        <taxon>Viridiplantae</taxon>
        <taxon>Streptophyta</taxon>
        <taxon>Embryophyta</taxon>
        <taxon>Tracheophyta</taxon>
        <taxon>Spermatophyta</taxon>
        <taxon>Magnoliopsida</taxon>
        <taxon>Proteales</taxon>
        <taxon>Proteaceae</taxon>
        <taxon>Protea</taxon>
    </lineage>
</organism>
<dbReference type="Gene3D" id="3.30.420.10">
    <property type="entry name" value="Ribonuclease H-like superfamily/Ribonuclease H"/>
    <property type="match status" value="1"/>
</dbReference>
<evidence type="ECO:0000313" key="3">
    <source>
        <dbReference type="Proteomes" id="UP001141806"/>
    </source>
</evidence>
<evidence type="ECO:0008006" key="4">
    <source>
        <dbReference type="Google" id="ProtNLM"/>
    </source>
</evidence>
<keyword evidence="3" id="KW-1185">Reference proteome</keyword>
<name>A0A9Q0JTX7_9MAGN</name>
<dbReference type="InterPro" id="IPR036397">
    <property type="entry name" value="RNaseH_sf"/>
</dbReference>